<sequence length="97" mass="11586">MSRIAFRYTLNMRFYSTVTSKFDTRFTTPADREQFDNLLKRSFHGDKILIKMLGILNEETNLVYDRILSYKFTINNSFCAVNMIVMKFVLQLFSNYQ</sequence>
<dbReference type="Proteomes" id="UP000035680">
    <property type="component" value="Unassembled WGS sequence"/>
</dbReference>
<evidence type="ECO:0000313" key="1">
    <source>
        <dbReference type="Proteomes" id="UP000035680"/>
    </source>
</evidence>
<organism evidence="1 2">
    <name type="scientific">Strongyloides venezuelensis</name>
    <name type="common">Threadworm</name>
    <dbReference type="NCBI Taxonomy" id="75913"/>
    <lineage>
        <taxon>Eukaryota</taxon>
        <taxon>Metazoa</taxon>
        <taxon>Ecdysozoa</taxon>
        <taxon>Nematoda</taxon>
        <taxon>Chromadorea</taxon>
        <taxon>Rhabditida</taxon>
        <taxon>Tylenchina</taxon>
        <taxon>Panagrolaimomorpha</taxon>
        <taxon>Strongyloidoidea</taxon>
        <taxon>Strongyloididae</taxon>
        <taxon>Strongyloides</taxon>
    </lineage>
</organism>
<name>A0A0K0FWT6_STRVS</name>
<reference evidence="1" key="1">
    <citation type="submission" date="2014-07" db="EMBL/GenBank/DDBJ databases">
        <authorList>
            <person name="Martin A.A"/>
            <person name="De Silva N."/>
        </authorList>
    </citation>
    <scope>NUCLEOTIDE SEQUENCE</scope>
</reference>
<accession>A0A0K0FWT6</accession>
<dbReference type="WBParaSite" id="SVE_1689200.1">
    <property type="protein sequence ID" value="SVE_1689200.1"/>
    <property type="gene ID" value="SVE_1689200"/>
</dbReference>
<reference evidence="2" key="2">
    <citation type="submission" date="2015-08" db="UniProtKB">
        <authorList>
            <consortium name="WormBaseParasite"/>
        </authorList>
    </citation>
    <scope>IDENTIFICATION</scope>
</reference>
<dbReference type="AlphaFoldDB" id="A0A0K0FWT6"/>
<protein>
    <submittedName>
        <fullName evidence="2">Uncharacterized protein</fullName>
    </submittedName>
</protein>
<proteinExistence type="predicted"/>
<keyword evidence="1" id="KW-1185">Reference proteome</keyword>
<evidence type="ECO:0000313" key="2">
    <source>
        <dbReference type="WBParaSite" id="SVE_1689200.1"/>
    </source>
</evidence>